<name>A0A923SSW2_WEICO</name>
<comment type="caution">
    <text evidence="3">The sequence shown here is derived from an EMBL/GenBank/DDBJ whole genome shotgun (WGS) entry which is preliminary data.</text>
</comment>
<dbReference type="Pfam" id="PF02729">
    <property type="entry name" value="OTCace_N"/>
    <property type="match status" value="1"/>
</dbReference>
<proteinExistence type="predicted"/>
<dbReference type="EMBL" id="JACSZT010000004">
    <property type="protein sequence ID" value="MBC6498427.1"/>
    <property type="molecule type" value="Genomic_DNA"/>
</dbReference>
<sequence>MRHFVNLNDLPTETIMTLIEDALAYKNGSKDVKQSNRLVANLFFENSTRTHSSFQVAEKSYLRHEMPVL</sequence>
<gene>
    <name evidence="3" type="ORF">H7R52_05525</name>
</gene>
<reference evidence="3" key="1">
    <citation type="submission" date="2020-08" db="EMBL/GenBank/DDBJ databases">
        <title>Complete genome sequence of Weissella confusa strain FS54 provides insights into metabolic potential.</title>
        <authorList>
            <person name="Fhoula I."/>
            <person name="Najjari A."/>
            <person name="Lekired A."/>
            <person name="Bessrour-Aouam N."/>
            <person name="Jaballah S."/>
            <person name="Klibi N."/>
            <person name="Ouzari H.-I."/>
        </authorList>
    </citation>
    <scope>NUCLEOTIDE SEQUENCE</scope>
    <source>
        <strain evidence="3">FS54</strain>
    </source>
</reference>
<dbReference type="Gene3D" id="3.40.50.1370">
    <property type="entry name" value="Aspartate/ornithine carbamoyltransferase"/>
    <property type="match status" value="1"/>
</dbReference>
<evidence type="ECO:0000313" key="4">
    <source>
        <dbReference type="Proteomes" id="UP000650485"/>
    </source>
</evidence>
<accession>A0A923SSW2</accession>
<dbReference type="AlphaFoldDB" id="A0A923SSW2"/>
<dbReference type="InterPro" id="IPR006130">
    <property type="entry name" value="Asp/Orn_carbamoylTrfase"/>
</dbReference>
<dbReference type="Proteomes" id="UP000650485">
    <property type="component" value="Unassembled WGS sequence"/>
</dbReference>
<evidence type="ECO:0000313" key="3">
    <source>
        <dbReference type="EMBL" id="MBC6498427.1"/>
    </source>
</evidence>
<evidence type="ECO:0000259" key="2">
    <source>
        <dbReference type="Pfam" id="PF02729"/>
    </source>
</evidence>
<feature type="domain" description="Aspartate/ornithine carbamoyltransferase carbamoyl-P binding" evidence="2">
    <location>
        <begin position="2"/>
        <end position="61"/>
    </location>
</feature>
<organism evidence="3 4">
    <name type="scientific">Weissella confusa</name>
    <name type="common">Lactobacillus confusus</name>
    <dbReference type="NCBI Taxonomy" id="1583"/>
    <lineage>
        <taxon>Bacteria</taxon>
        <taxon>Bacillati</taxon>
        <taxon>Bacillota</taxon>
        <taxon>Bacilli</taxon>
        <taxon>Lactobacillales</taxon>
        <taxon>Lactobacillaceae</taxon>
        <taxon>Weissella</taxon>
    </lineage>
</organism>
<dbReference type="InterPro" id="IPR006132">
    <property type="entry name" value="Asp/Orn_carbamoyltranf_P-bd"/>
</dbReference>
<protein>
    <recommendedName>
        <fullName evidence="2">Aspartate/ornithine carbamoyltransferase carbamoyl-P binding domain-containing protein</fullName>
    </recommendedName>
</protein>
<dbReference type="GO" id="GO:0016597">
    <property type="term" value="F:amino acid binding"/>
    <property type="evidence" value="ECO:0007669"/>
    <property type="project" value="InterPro"/>
</dbReference>
<dbReference type="GO" id="GO:0016743">
    <property type="term" value="F:carboxyl- or carbamoyltransferase activity"/>
    <property type="evidence" value="ECO:0007669"/>
    <property type="project" value="InterPro"/>
</dbReference>
<dbReference type="SUPFAM" id="SSF53671">
    <property type="entry name" value="Aspartate/ornithine carbamoyltransferase"/>
    <property type="match status" value="1"/>
</dbReference>
<dbReference type="GO" id="GO:0006520">
    <property type="term" value="P:amino acid metabolic process"/>
    <property type="evidence" value="ECO:0007669"/>
    <property type="project" value="InterPro"/>
</dbReference>
<keyword evidence="1" id="KW-0808">Transferase</keyword>
<evidence type="ECO:0000256" key="1">
    <source>
        <dbReference type="ARBA" id="ARBA00022679"/>
    </source>
</evidence>
<dbReference type="InterPro" id="IPR036901">
    <property type="entry name" value="Asp/Orn_carbamoylTrfase_sf"/>
</dbReference>
<dbReference type="PROSITE" id="PS00097">
    <property type="entry name" value="CARBAMOYLTRANSFERASE"/>
    <property type="match status" value="1"/>
</dbReference>